<dbReference type="InterPro" id="IPR004155">
    <property type="entry name" value="PBS_lyase_HEAT"/>
</dbReference>
<dbReference type="PANTHER" id="PTHR46844:SF1">
    <property type="entry name" value="SLR5058 PROTEIN"/>
    <property type="match status" value="1"/>
</dbReference>
<evidence type="ECO:0000256" key="2">
    <source>
        <dbReference type="ARBA" id="ARBA00022738"/>
    </source>
</evidence>
<feature type="domain" description="NACHT" evidence="3">
    <location>
        <begin position="251"/>
        <end position="380"/>
    </location>
</feature>
<keyword evidence="2" id="KW-0605">Phycobilisome</keyword>
<evidence type="ECO:0000256" key="1">
    <source>
        <dbReference type="ARBA" id="ARBA00022549"/>
    </source>
</evidence>
<organism evidence="4">
    <name type="scientific">Symploca sp. SIO1C4</name>
    <dbReference type="NCBI Taxonomy" id="2607765"/>
    <lineage>
        <taxon>Bacteria</taxon>
        <taxon>Bacillati</taxon>
        <taxon>Cyanobacteriota</taxon>
        <taxon>Cyanophyceae</taxon>
        <taxon>Coleofasciculales</taxon>
        <taxon>Coleofasciculaceae</taxon>
        <taxon>Symploca</taxon>
    </lineage>
</organism>
<dbReference type="GO" id="GO:0030089">
    <property type="term" value="C:phycobilisome"/>
    <property type="evidence" value="ECO:0007669"/>
    <property type="project" value="UniProtKB-KW"/>
</dbReference>
<dbReference type="AlphaFoldDB" id="A0A6B3N1D0"/>
<dbReference type="InterPro" id="IPR054569">
    <property type="entry name" value="NNH2"/>
</dbReference>
<dbReference type="EMBL" id="JAAHFQ010000056">
    <property type="protein sequence ID" value="NER26889.1"/>
    <property type="molecule type" value="Genomic_DNA"/>
</dbReference>
<evidence type="ECO:0000313" key="4">
    <source>
        <dbReference type="EMBL" id="NER26889.1"/>
    </source>
</evidence>
<dbReference type="SMART" id="SM00567">
    <property type="entry name" value="EZ_HEAT"/>
    <property type="match status" value="2"/>
</dbReference>
<evidence type="ECO:0000259" key="3">
    <source>
        <dbReference type="PROSITE" id="PS50837"/>
    </source>
</evidence>
<dbReference type="InterPro" id="IPR011989">
    <property type="entry name" value="ARM-like"/>
</dbReference>
<reference evidence="4" key="1">
    <citation type="submission" date="2019-11" db="EMBL/GenBank/DDBJ databases">
        <title>Genomic insights into an expanded diversity of filamentous marine cyanobacteria reveals the extraordinary biosynthetic potential of Moorea and Okeania.</title>
        <authorList>
            <person name="Ferreira Leao T."/>
            <person name="Wang M."/>
            <person name="Moss N."/>
            <person name="Da Silva R."/>
            <person name="Sanders J."/>
            <person name="Nurk S."/>
            <person name="Gurevich A."/>
            <person name="Humphrey G."/>
            <person name="Reher R."/>
            <person name="Zhu Q."/>
            <person name="Belda-Ferre P."/>
            <person name="Glukhov E."/>
            <person name="Rex R."/>
            <person name="Dorrestein P.C."/>
            <person name="Knight R."/>
            <person name="Pevzner P."/>
            <person name="Gerwick W.H."/>
            <person name="Gerwick L."/>
        </authorList>
    </citation>
    <scope>NUCLEOTIDE SEQUENCE</scope>
    <source>
        <strain evidence="4">SIO1C4</strain>
    </source>
</reference>
<dbReference type="Pfam" id="PF05729">
    <property type="entry name" value="NACHT"/>
    <property type="match status" value="1"/>
</dbReference>
<dbReference type="Pfam" id="PF13646">
    <property type="entry name" value="HEAT_2"/>
    <property type="match status" value="1"/>
</dbReference>
<dbReference type="InterPro" id="IPR016024">
    <property type="entry name" value="ARM-type_fold"/>
</dbReference>
<keyword evidence="1" id="KW-0042">Antenna complex</keyword>
<dbReference type="Gene3D" id="1.25.10.10">
    <property type="entry name" value="Leucine-rich Repeat Variant"/>
    <property type="match status" value="1"/>
</dbReference>
<dbReference type="Gene3D" id="3.40.50.300">
    <property type="entry name" value="P-loop containing nucleotide triphosphate hydrolases"/>
    <property type="match status" value="1"/>
</dbReference>
<sequence length="828" mass="95291">MEVAAAAKFIASVAQVVAPVLLKKTNSKINPTDLEKALVAGMNAAQEREQTLPPQQWLFFRSEPDFIDRFLKDFFQRDGVQEELQKPLKNEGMPDVLFLVEKFKQVAEHNSRIQPQEDYIFPWIEAFVKTYIEKTDSYIRLQLAKEKYSQQMTKWFNDLKFAGIAVPGQEVEKSAKLEEIFVMPDVVEEAQTPLDFTLDPDSRSPELDNRQTQLLHEQRQRVLWRNQTGSTFSAHQLLNLEKLPITSRQSKKVVLLGAPGSGKTTLMSYFAVMLATGQYQQLGLDTNIDWLPILIRMRDLVRFPHLSILDYGRHFAEKIMSLGELPQDFFEHWLADGRALILLDGLDEVPESGKREQVVKRINSFLHQFPQNSAIISSRPAGYRRDFFKTEEFSHYQLQPFDDEKIEEFINHWYDSRVQNKEEAQRRKESLSKALSENKPIKLLARNPLLLTIIALIHRYQAHLPKQRHKLYEKAVETLLTNWDQNKELSNEQKLEYLKLDDLGRLMEILAYWVHCQGSTGDEEGGTLIDKDELIEKLGQEIKKLKQIQLYKAQKEAERFINFLQERTGLLNEQGTDCYAFVHKTFQEYLCAQEINYRADDEDDFEIILEHIKNYLHNPHWREVLLLLIAQQKPKKAARAIRTIFKHNSEYECWLHRDLLLAGSCLAENPKDLKAKGDDGLCQEILRALVELEASDSNKVGRRVQQQVFKILCSLNETDFEAQALQLLKARADCISEERLQKYQVALGEKKEAITALLGCLQDEHSFVRSSAAYALGKLGKGDNQVITALLGCLQDEHSFVRSSAAYALGKLGKGDNQVITALLGCLQ</sequence>
<dbReference type="Pfam" id="PF22734">
    <property type="entry name" value="NNH2"/>
    <property type="match status" value="1"/>
</dbReference>
<comment type="caution">
    <text evidence="4">The sequence shown here is derived from an EMBL/GenBank/DDBJ whole genome shotgun (WGS) entry which is preliminary data.</text>
</comment>
<dbReference type="SUPFAM" id="SSF52540">
    <property type="entry name" value="P-loop containing nucleoside triphosphate hydrolases"/>
    <property type="match status" value="1"/>
</dbReference>
<feature type="non-terminal residue" evidence="4">
    <location>
        <position position="828"/>
    </location>
</feature>
<name>A0A6B3N1D0_9CYAN</name>
<dbReference type="InterPro" id="IPR027417">
    <property type="entry name" value="P-loop_NTPase"/>
</dbReference>
<dbReference type="SUPFAM" id="SSF48371">
    <property type="entry name" value="ARM repeat"/>
    <property type="match status" value="2"/>
</dbReference>
<dbReference type="PANTHER" id="PTHR46844">
    <property type="entry name" value="SLR5058 PROTEIN"/>
    <property type="match status" value="1"/>
</dbReference>
<gene>
    <name evidence="4" type="ORF">F6J89_04475</name>
</gene>
<dbReference type="InterPro" id="IPR007111">
    <property type="entry name" value="NACHT_NTPase"/>
</dbReference>
<protein>
    <submittedName>
        <fullName evidence="4">NACHT domain-containing protein</fullName>
    </submittedName>
</protein>
<proteinExistence type="predicted"/>
<accession>A0A6B3N1D0</accession>
<dbReference type="PROSITE" id="PS50837">
    <property type="entry name" value="NACHT"/>
    <property type="match status" value="1"/>
</dbReference>